<feature type="domain" description="Olduvai" evidence="2">
    <location>
        <begin position="71"/>
        <end position="126"/>
    </location>
</feature>
<accession>A0A212CH48</accession>
<comment type="caution">
    <text evidence="3">The sequence shown here is derived from an EMBL/GenBank/DDBJ whole genome shotgun (WGS) entry which is preliminary data.</text>
</comment>
<protein>
    <recommendedName>
        <fullName evidence="2">Olduvai domain-containing protein</fullName>
    </recommendedName>
</protein>
<evidence type="ECO:0000313" key="4">
    <source>
        <dbReference type="Proteomes" id="UP000242450"/>
    </source>
</evidence>
<dbReference type="Proteomes" id="UP000242450">
    <property type="component" value="Chromosome 20"/>
</dbReference>
<dbReference type="OrthoDB" id="9665129at2759"/>
<name>A0A212CH48_CEREH</name>
<proteinExistence type="predicted"/>
<dbReference type="InterPro" id="IPR010630">
    <property type="entry name" value="Olduvai_dom"/>
</dbReference>
<evidence type="ECO:0000259" key="2">
    <source>
        <dbReference type="SMART" id="SM01148"/>
    </source>
</evidence>
<dbReference type="AlphaFoldDB" id="A0A212CH48"/>
<evidence type="ECO:0000313" key="3">
    <source>
        <dbReference type="EMBL" id="OWK05373.1"/>
    </source>
</evidence>
<dbReference type="Pfam" id="PF06758">
    <property type="entry name" value="Olduvai"/>
    <property type="match status" value="1"/>
</dbReference>
<organism evidence="3 4">
    <name type="scientific">Cervus elaphus hippelaphus</name>
    <name type="common">European red deer</name>
    <dbReference type="NCBI Taxonomy" id="46360"/>
    <lineage>
        <taxon>Eukaryota</taxon>
        <taxon>Metazoa</taxon>
        <taxon>Chordata</taxon>
        <taxon>Craniata</taxon>
        <taxon>Vertebrata</taxon>
        <taxon>Euteleostomi</taxon>
        <taxon>Mammalia</taxon>
        <taxon>Eutheria</taxon>
        <taxon>Laurasiatheria</taxon>
        <taxon>Artiodactyla</taxon>
        <taxon>Ruminantia</taxon>
        <taxon>Pecora</taxon>
        <taxon>Cervidae</taxon>
        <taxon>Cervinae</taxon>
        <taxon>Cervus</taxon>
    </lineage>
</organism>
<keyword evidence="4" id="KW-1185">Reference proteome</keyword>
<dbReference type="EMBL" id="MKHE01000020">
    <property type="protein sequence ID" value="OWK05373.1"/>
    <property type="molecule type" value="Genomic_DNA"/>
</dbReference>
<dbReference type="SMART" id="SM01148">
    <property type="entry name" value="DUF1220"/>
    <property type="match status" value="1"/>
</dbReference>
<gene>
    <name evidence="3" type="ORF">Celaphus_00002078</name>
</gene>
<feature type="non-terminal residue" evidence="3">
    <location>
        <position position="1"/>
    </location>
</feature>
<feature type="region of interest" description="Disordered" evidence="1">
    <location>
        <begin position="140"/>
        <end position="166"/>
    </location>
</feature>
<evidence type="ECO:0000256" key="1">
    <source>
        <dbReference type="SAM" id="MobiDB-lite"/>
    </source>
</evidence>
<reference evidence="3 4" key="1">
    <citation type="journal article" date="2018" name="Mol. Genet. Genomics">
        <title>The red deer Cervus elaphus genome CerEla1.0: sequencing, annotating, genes, and chromosomes.</title>
        <authorList>
            <person name="Bana N.A."/>
            <person name="Nyiri A."/>
            <person name="Nagy J."/>
            <person name="Frank K."/>
            <person name="Nagy T."/>
            <person name="Steger V."/>
            <person name="Schiller M."/>
            <person name="Lakatos P."/>
            <person name="Sugar L."/>
            <person name="Horn P."/>
            <person name="Barta E."/>
            <person name="Orosz L."/>
        </authorList>
    </citation>
    <scope>NUCLEOTIDE SEQUENCE [LARGE SCALE GENOMIC DNA]</scope>
    <source>
        <strain evidence="3">Hungarian</strain>
    </source>
</reference>
<sequence length="252" mass="27641">YEEYKDLTESVLEEKVPFEEVELSILNKHIEYCVSGQIGPCICKHEMGPAQFPTNSFYFWFTENHHDKQGEDRQESLAARLSMGLQEEEANEVLKDSLDEKYLMHSVSMTPTSLPAAMPVCVMCRTPALLWTEPSTGIHHSRTGAPAVPPPGLCGEDSGEAQRGKGLRVRSPRVRRFEAAGEREQQVLRLPGGFETSFPRAPKRPTPCAVNTVAPALVHSTGGAAFTLLGNRVTRVSNKAKPPMPTPVASGS</sequence>